<sequence>MHYTSWDRSNREEPVLLHEAGPQVLGTFGAAQAVVGEQAWDLEVSAQGAQAQLADSRRFTLTGNPGRSKRLQASLDGRDFAFVLEESGNWIVEDAAGKKVAQFTTKNRGVRQAIVEFEGQATEVGLSVEEAAGLSWFARLIMDGRTRAASSASILTLVLASLVALVAIFVG</sequence>
<organism evidence="2 3">
    <name type="scientific">Corynebacterium lizhenjunii</name>
    <dbReference type="NCBI Taxonomy" id="2709394"/>
    <lineage>
        <taxon>Bacteria</taxon>
        <taxon>Bacillati</taxon>
        <taxon>Actinomycetota</taxon>
        <taxon>Actinomycetes</taxon>
        <taxon>Mycobacteriales</taxon>
        <taxon>Corynebacteriaceae</taxon>
        <taxon>Corynebacterium</taxon>
    </lineage>
</organism>
<feature type="transmembrane region" description="Helical" evidence="1">
    <location>
        <begin position="148"/>
        <end position="170"/>
    </location>
</feature>
<dbReference type="KEGG" id="cliz:G7Y31_08585"/>
<dbReference type="EMBL" id="CP064954">
    <property type="protein sequence ID" value="QPK78604.1"/>
    <property type="molecule type" value="Genomic_DNA"/>
</dbReference>
<keyword evidence="1" id="KW-0472">Membrane</keyword>
<dbReference type="AlphaFoldDB" id="A0A7T0KER0"/>
<evidence type="ECO:0000256" key="1">
    <source>
        <dbReference type="SAM" id="Phobius"/>
    </source>
</evidence>
<reference evidence="2 3" key="1">
    <citation type="submission" date="2020-11" db="EMBL/GenBank/DDBJ databases">
        <title>Corynebacterium sp. ZJ-599.</title>
        <authorList>
            <person name="Zhou J."/>
        </authorList>
    </citation>
    <scope>NUCLEOTIDE SEQUENCE [LARGE SCALE GENOMIC DNA]</scope>
    <source>
        <strain evidence="2 3">ZJ-599</strain>
    </source>
</reference>
<proteinExistence type="predicted"/>
<accession>A0A7T0KER0</accession>
<protein>
    <submittedName>
        <fullName evidence="2">Uncharacterized protein</fullName>
    </submittedName>
</protein>
<keyword evidence="1" id="KW-1133">Transmembrane helix</keyword>
<keyword evidence="1" id="KW-0812">Transmembrane</keyword>
<evidence type="ECO:0000313" key="2">
    <source>
        <dbReference type="EMBL" id="QPK78604.1"/>
    </source>
</evidence>
<gene>
    <name evidence="2" type="ORF">G7Y31_08585</name>
</gene>
<dbReference type="Proteomes" id="UP000594681">
    <property type="component" value="Chromosome"/>
</dbReference>
<dbReference type="RefSeq" id="WP_165010801.1">
    <property type="nucleotide sequence ID" value="NZ_CP064954.1"/>
</dbReference>
<keyword evidence="3" id="KW-1185">Reference proteome</keyword>
<evidence type="ECO:0000313" key="3">
    <source>
        <dbReference type="Proteomes" id="UP000594681"/>
    </source>
</evidence>
<name>A0A7T0KER0_9CORY</name>